<evidence type="ECO:0000256" key="2">
    <source>
        <dbReference type="ARBA" id="ARBA00023125"/>
    </source>
</evidence>
<dbReference type="InterPro" id="IPR037923">
    <property type="entry name" value="HTH-like"/>
</dbReference>
<evidence type="ECO:0000313" key="5">
    <source>
        <dbReference type="EMBL" id="RRK30519.1"/>
    </source>
</evidence>
<dbReference type="PANTHER" id="PTHR43280">
    <property type="entry name" value="ARAC-FAMILY TRANSCRIPTIONAL REGULATOR"/>
    <property type="match status" value="1"/>
</dbReference>
<dbReference type="Gene3D" id="1.10.10.60">
    <property type="entry name" value="Homeodomain-like"/>
    <property type="match status" value="2"/>
</dbReference>
<dbReference type="GO" id="GO:0003700">
    <property type="term" value="F:DNA-binding transcription factor activity"/>
    <property type="evidence" value="ECO:0007669"/>
    <property type="project" value="InterPro"/>
</dbReference>
<evidence type="ECO:0000313" key="6">
    <source>
        <dbReference type="Proteomes" id="UP000274920"/>
    </source>
</evidence>
<dbReference type="Pfam" id="PF02311">
    <property type="entry name" value="AraC_binding"/>
    <property type="match status" value="1"/>
</dbReference>
<gene>
    <name evidence="5" type="ORF">EBB54_03330</name>
</gene>
<accession>A0A426DCG3</accession>
<dbReference type="PROSITE" id="PS01124">
    <property type="entry name" value="HTH_ARAC_FAMILY_2"/>
    <property type="match status" value="1"/>
</dbReference>
<dbReference type="Pfam" id="PF12833">
    <property type="entry name" value="HTH_18"/>
    <property type="match status" value="1"/>
</dbReference>
<dbReference type="SUPFAM" id="SSF51215">
    <property type="entry name" value="Regulatory protein AraC"/>
    <property type="match status" value="1"/>
</dbReference>
<sequence>MHNIKYTESESFKCLENLRKTSLDLYLIHTGVEHCTPSHICPGPKDEFIIHFILSGRGVYTCRKHTWQLRAGEMFLIYPNEHVTYASDAEEPWSYAWIGFNGIRANAALTNCGFSQHTLVRPFHDPDQILEKIHMILESRQLTFAADLNRNACMLQILAKLCNDYAMHTPQESRQRRGQSKAYLAHAIEYIEYSYQYGINVTDIVDYIGISRTYLNRIFKKELGVSVQTFLINYCLHKAASLLVSTDSTIHEIAKAVGYEDPLAFSKAFKKKFGKSPKNYREHKDLMDKFSEKQPWIK</sequence>
<keyword evidence="3" id="KW-0804">Transcription</keyword>
<dbReference type="Proteomes" id="UP000274920">
    <property type="component" value="Unassembled WGS sequence"/>
</dbReference>
<dbReference type="RefSeq" id="WP_125126335.1">
    <property type="nucleotide sequence ID" value="NZ_RHJS01000002.1"/>
</dbReference>
<dbReference type="SUPFAM" id="SSF46689">
    <property type="entry name" value="Homeodomain-like"/>
    <property type="match status" value="2"/>
</dbReference>
<keyword evidence="1" id="KW-0805">Transcription regulation</keyword>
<keyword evidence="2" id="KW-0238">DNA-binding</keyword>
<dbReference type="Gene3D" id="2.60.120.280">
    <property type="entry name" value="Regulatory protein AraC"/>
    <property type="match status" value="1"/>
</dbReference>
<dbReference type="PRINTS" id="PR00032">
    <property type="entry name" value="HTHARAC"/>
</dbReference>
<protein>
    <submittedName>
        <fullName evidence="5">AraC family transcriptional regulator</fullName>
    </submittedName>
</protein>
<feature type="domain" description="HTH araC/xylS-type" evidence="4">
    <location>
        <begin position="185"/>
        <end position="283"/>
    </location>
</feature>
<dbReference type="GO" id="GO:0043565">
    <property type="term" value="F:sequence-specific DNA binding"/>
    <property type="evidence" value="ECO:0007669"/>
    <property type="project" value="InterPro"/>
</dbReference>
<name>A0A426DCG3_9FIRM</name>
<dbReference type="InterPro" id="IPR018060">
    <property type="entry name" value="HTH_AraC"/>
</dbReference>
<dbReference type="PANTHER" id="PTHR43280:SF2">
    <property type="entry name" value="HTH-TYPE TRANSCRIPTIONAL REGULATOR EXSA"/>
    <property type="match status" value="1"/>
</dbReference>
<dbReference type="InterPro" id="IPR020449">
    <property type="entry name" value="Tscrpt_reg_AraC-type_HTH"/>
</dbReference>
<comment type="caution">
    <text evidence="5">The sequence shown here is derived from an EMBL/GenBank/DDBJ whole genome shotgun (WGS) entry which is preliminary data.</text>
</comment>
<reference evidence="5" key="1">
    <citation type="submission" date="2018-10" db="EMBL/GenBank/DDBJ databases">
        <title>Schaedlerella arabinophila gen. nov. sp. nov., isolated from the mouse intestinal tract and comparative analysis with the genome of the closely related altered Schaedler flora strain ASF502.</title>
        <authorList>
            <person name="Miyake S."/>
            <person name="Soh M."/>
            <person name="Seedorf H."/>
        </authorList>
    </citation>
    <scope>NUCLEOTIDE SEQUENCE [LARGE SCALE GENOMIC DNA]</scope>
    <source>
        <strain evidence="5">DSM 106076</strain>
    </source>
</reference>
<evidence type="ECO:0000259" key="4">
    <source>
        <dbReference type="PROSITE" id="PS01124"/>
    </source>
</evidence>
<dbReference type="SMART" id="SM00342">
    <property type="entry name" value="HTH_ARAC"/>
    <property type="match status" value="1"/>
</dbReference>
<evidence type="ECO:0000256" key="1">
    <source>
        <dbReference type="ARBA" id="ARBA00023015"/>
    </source>
</evidence>
<organism evidence="5 6">
    <name type="scientific">Schaedlerella arabinosiphila</name>
    <dbReference type="NCBI Taxonomy" id="2044587"/>
    <lineage>
        <taxon>Bacteria</taxon>
        <taxon>Bacillati</taxon>
        <taxon>Bacillota</taxon>
        <taxon>Clostridia</taxon>
        <taxon>Lachnospirales</taxon>
        <taxon>Lachnospiraceae</taxon>
        <taxon>Schaedlerella</taxon>
    </lineage>
</organism>
<dbReference type="InterPro" id="IPR003313">
    <property type="entry name" value="AraC-bd"/>
</dbReference>
<dbReference type="InterPro" id="IPR009057">
    <property type="entry name" value="Homeodomain-like_sf"/>
</dbReference>
<dbReference type="EMBL" id="RHJS01000002">
    <property type="protein sequence ID" value="RRK30519.1"/>
    <property type="molecule type" value="Genomic_DNA"/>
</dbReference>
<dbReference type="CDD" id="cd06986">
    <property type="entry name" value="cupin_MmsR-like_N"/>
    <property type="match status" value="1"/>
</dbReference>
<proteinExistence type="predicted"/>
<keyword evidence="6" id="KW-1185">Reference proteome</keyword>
<dbReference type="AlphaFoldDB" id="A0A426DCG3"/>
<evidence type="ECO:0000256" key="3">
    <source>
        <dbReference type="ARBA" id="ARBA00023163"/>
    </source>
</evidence>